<protein>
    <submittedName>
        <fullName evidence="5">AraC-like DNA-binding protein</fullName>
    </submittedName>
</protein>
<keyword evidence="1" id="KW-0805">Transcription regulation</keyword>
<dbReference type="InterPro" id="IPR014710">
    <property type="entry name" value="RmlC-like_jellyroll"/>
</dbReference>
<sequence length="271" mass="28754">MVASAEFSMLRCGLAGVGAVEAETRHVFPRHWHEQYGIGVIHRGAQRSWSGRGMVEAGAGDVITVNPGEVHDGMPVGDGARAWTMLYVDPALIGALAADLSEGRTAFYEWSSPVISDGAAALRFRRAFAGLTGGDGESPASHGEELLLALLGAVPHEHSGFDGARAPESAIRRARQRIDDEPLAAVTLAELARDCGLSRFQLLRGFARATGLTPHAYLVQRRIDLARRLIAAGEGLAEAAAASGFADQSHMTRTFVRRYGLSPGRYAGALA</sequence>
<dbReference type="SUPFAM" id="SSF51215">
    <property type="entry name" value="Regulatory protein AraC"/>
    <property type="match status" value="1"/>
</dbReference>
<dbReference type="PROSITE" id="PS01124">
    <property type="entry name" value="HTH_ARAC_FAMILY_2"/>
    <property type="match status" value="1"/>
</dbReference>
<evidence type="ECO:0000256" key="2">
    <source>
        <dbReference type="ARBA" id="ARBA00023125"/>
    </source>
</evidence>
<reference evidence="5 6" key="1">
    <citation type="submission" date="2023-07" db="EMBL/GenBank/DDBJ databases">
        <title>Genomic Encyclopedia of Type Strains, Phase IV (KMG-IV): sequencing the most valuable type-strain genomes for metagenomic binning, comparative biology and taxonomic classification.</title>
        <authorList>
            <person name="Goeker M."/>
        </authorList>
    </citation>
    <scope>NUCLEOTIDE SEQUENCE [LARGE SCALE GENOMIC DNA]</scope>
    <source>
        <strain evidence="5 6">DSM 5896</strain>
    </source>
</reference>
<keyword evidence="6" id="KW-1185">Reference proteome</keyword>
<dbReference type="Pfam" id="PF02311">
    <property type="entry name" value="AraC_binding"/>
    <property type="match status" value="1"/>
</dbReference>
<comment type="caution">
    <text evidence="5">The sequence shown here is derived from an EMBL/GenBank/DDBJ whole genome shotgun (WGS) entry which is preliminary data.</text>
</comment>
<dbReference type="PANTHER" id="PTHR46796:SF2">
    <property type="entry name" value="TRANSCRIPTIONAL REGULATORY PROTEIN"/>
    <property type="match status" value="1"/>
</dbReference>
<dbReference type="Gene3D" id="2.60.120.10">
    <property type="entry name" value="Jelly Rolls"/>
    <property type="match status" value="1"/>
</dbReference>
<evidence type="ECO:0000313" key="5">
    <source>
        <dbReference type="EMBL" id="MDQ0396352.1"/>
    </source>
</evidence>
<dbReference type="InterPro" id="IPR037923">
    <property type="entry name" value="HTH-like"/>
</dbReference>
<keyword evidence="3" id="KW-0804">Transcription</keyword>
<evidence type="ECO:0000256" key="3">
    <source>
        <dbReference type="ARBA" id="ARBA00023163"/>
    </source>
</evidence>
<dbReference type="SUPFAM" id="SSF46689">
    <property type="entry name" value="Homeodomain-like"/>
    <property type="match status" value="2"/>
</dbReference>
<name>A0ABU0FP17_9HYPH</name>
<keyword evidence="2" id="KW-0238">DNA-binding</keyword>
<dbReference type="EMBL" id="JAUSVK010000001">
    <property type="protein sequence ID" value="MDQ0396352.1"/>
    <property type="molecule type" value="Genomic_DNA"/>
</dbReference>
<dbReference type="SMART" id="SM00342">
    <property type="entry name" value="HTH_ARAC"/>
    <property type="match status" value="1"/>
</dbReference>
<organism evidence="5 6">
    <name type="scientific">Labrys monachus</name>
    <dbReference type="NCBI Taxonomy" id="217067"/>
    <lineage>
        <taxon>Bacteria</taxon>
        <taxon>Pseudomonadati</taxon>
        <taxon>Pseudomonadota</taxon>
        <taxon>Alphaproteobacteria</taxon>
        <taxon>Hyphomicrobiales</taxon>
        <taxon>Xanthobacteraceae</taxon>
        <taxon>Labrys</taxon>
    </lineage>
</organism>
<dbReference type="InterPro" id="IPR003313">
    <property type="entry name" value="AraC-bd"/>
</dbReference>
<dbReference type="InterPro" id="IPR009057">
    <property type="entry name" value="Homeodomain-like_sf"/>
</dbReference>
<dbReference type="InterPro" id="IPR050204">
    <property type="entry name" value="AraC_XylS_family_regulators"/>
</dbReference>
<dbReference type="Pfam" id="PF12833">
    <property type="entry name" value="HTH_18"/>
    <property type="match status" value="1"/>
</dbReference>
<accession>A0ABU0FP17</accession>
<evidence type="ECO:0000259" key="4">
    <source>
        <dbReference type="PROSITE" id="PS01124"/>
    </source>
</evidence>
<dbReference type="Proteomes" id="UP001237448">
    <property type="component" value="Unassembled WGS sequence"/>
</dbReference>
<dbReference type="PANTHER" id="PTHR46796">
    <property type="entry name" value="HTH-TYPE TRANSCRIPTIONAL ACTIVATOR RHAS-RELATED"/>
    <property type="match status" value="1"/>
</dbReference>
<dbReference type="InterPro" id="IPR018060">
    <property type="entry name" value="HTH_AraC"/>
</dbReference>
<proteinExistence type="predicted"/>
<evidence type="ECO:0000313" key="6">
    <source>
        <dbReference type="Proteomes" id="UP001237448"/>
    </source>
</evidence>
<feature type="domain" description="HTH araC/xylS-type" evidence="4">
    <location>
        <begin position="172"/>
        <end position="269"/>
    </location>
</feature>
<gene>
    <name evidence="5" type="ORF">J3R73_006144</name>
</gene>
<evidence type="ECO:0000256" key="1">
    <source>
        <dbReference type="ARBA" id="ARBA00023015"/>
    </source>
</evidence>
<dbReference type="Gene3D" id="1.10.10.60">
    <property type="entry name" value="Homeodomain-like"/>
    <property type="match status" value="2"/>
</dbReference>